<keyword evidence="3" id="KW-1185">Reference proteome</keyword>
<accession>A0A8T2NLQ1</accession>
<reference evidence="2" key="1">
    <citation type="thesis" date="2021" institute="BYU ScholarsArchive" country="Provo, UT, USA">
        <title>Applications of and Algorithms for Genome Assembly and Genomic Analyses with an Emphasis on Marine Teleosts.</title>
        <authorList>
            <person name="Pickett B.D."/>
        </authorList>
    </citation>
    <scope>NUCLEOTIDE SEQUENCE</scope>
    <source>
        <strain evidence="2">HI-2016</strain>
    </source>
</reference>
<evidence type="ECO:0000256" key="1">
    <source>
        <dbReference type="SAM" id="MobiDB-lite"/>
    </source>
</evidence>
<evidence type="ECO:0000313" key="3">
    <source>
        <dbReference type="Proteomes" id="UP000824540"/>
    </source>
</evidence>
<sequence length="140" mass="15080">MPAHASYVPCVCTTKCLLTAPSLCQARAGRFRACRICQNPSASVENPRAKQHRQRPYTVGGVAMVREAVMTRAMSLEHVSPVVSHTVAVQKECTTDEANAICSLASDQSEESQSCDRKLPADRITSSLGDPIVNNATTPH</sequence>
<feature type="region of interest" description="Disordered" evidence="1">
    <location>
        <begin position="106"/>
        <end position="140"/>
    </location>
</feature>
<dbReference type="AlphaFoldDB" id="A0A8T2NLQ1"/>
<comment type="caution">
    <text evidence="2">The sequence shown here is derived from an EMBL/GenBank/DDBJ whole genome shotgun (WGS) entry which is preliminary data.</text>
</comment>
<evidence type="ECO:0000313" key="2">
    <source>
        <dbReference type="EMBL" id="KAG9340140.1"/>
    </source>
</evidence>
<organism evidence="2 3">
    <name type="scientific">Albula glossodonta</name>
    <name type="common">roundjaw bonefish</name>
    <dbReference type="NCBI Taxonomy" id="121402"/>
    <lineage>
        <taxon>Eukaryota</taxon>
        <taxon>Metazoa</taxon>
        <taxon>Chordata</taxon>
        <taxon>Craniata</taxon>
        <taxon>Vertebrata</taxon>
        <taxon>Euteleostomi</taxon>
        <taxon>Actinopterygii</taxon>
        <taxon>Neopterygii</taxon>
        <taxon>Teleostei</taxon>
        <taxon>Albuliformes</taxon>
        <taxon>Albulidae</taxon>
        <taxon>Albula</taxon>
    </lineage>
</organism>
<feature type="compositionally biased region" description="Polar residues" evidence="1">
    <location>
        <begin position="124"/>
        <end position="140"/>
    </location>
</feature>
<dbReference type="Proteomes" id="UP000824540">
    <property type="component" value="Unassembled WGS sequence"/>
</dbReference>
<dbReference type="EMBL" id="JAFBMS010000045">
    <property type="protein sequence ID" value="KAG9340140.1"/>
    <property type="molecule type" value="Genomic_DNA"/>
</dbReference>
<gene>
    <name evidence="2" type="ORF">JZ751_021859</name>
</gene>
<name>A0A8T2NLQ1_9TELE</name>
<protein>
    <submittedName>
        <fullName evidence="2">Uncharacterized protein</fullName>
    </submittedName>
</protein>
<proteinExistence type="predicted"/>